<dbReference type="OrthoDB" id="160294at2759"/>
<accession>A0A9N8F056</accession>
<name>A0A9N8F056_9STRA</name>
<keyword evidence="3" id="KW-1185">Reference proteome</keyword>
<protein>
    <recommendedName>
        <fullName evidence="4">VWFD domain-containing protein</fullName>
    </recommendedName>
</protein>
<dbReference type="EMBL" id="CAICTM010002105">
    <property type="protein sequence ID" value="CAB9527930.1"/>
    <property type="molecule type" value="Genomic_DNA"/>
</dbReference>
<comment type="caution">
    <text evidence="2">The sequence shown here is derived from an EMBL/GenBank/DDBJ whole genome shotgun (WGS) entry which is preliminary data.</text>
</comment>
<sequence length="423" mass="45822">MFSTKTFFITLAAIASMANAQNIPSAAPVVTFPPNNASPVGQAERGFTFKQPTTAETTLPPGAEACHTCSCFTCAGATDNGDGTIDITIEHCKGSSVSWMCCVGVDGQEGNCNVIAPCTSAKCSSIPEKAAGGGLVIQIPDSSTSFTINTHDGLTSGTGDLITSVCGGNKNQGTGCEAEDYSAHCVIDFDVEADCSFTPTTTTTCDTTETFACEDGSTVTRSLPDCEFADCPTPDSDPTDAATPNEEMEDKKFYHLWMSGFEVRYRRSGVVREAYVYLNGRKERLAFKTYKGFLRVDVDWQANPAHYKGALGLLGSMDLDGDRVGRDGKTHIGNHNEFGQEWQVREDEHKLFHSYEDAVVAPQQCKLPDFSPEKMAEKQRRLAESKLTTEEIEKACSHLPEDERKSCEYDVIATQDLGMAAVW</sequence>
<feature type="chain" id="PRO_5040245783" description="VWFD domain-containing protein" evidence="1">
    <location>
        <begin position="21"/>
        <end position="423"/>
    </location>
</feature>
<evidence type="ECO:0000313" key="3">
    <source>
        <dbReference type="Proteomes" id="UP001153069"/>
    </source>
</evidence>
<reference evidence="2" key="1">
    <citation type="submission" date="2020-06" db="EMBL/GenBank/DDBJ databases">
        <authorList>
            <consortium name="Plant Systems Biology data submission"/>
        </authorList>
    </citation>
    <scope>NUCLEOTIDE SEQUENCE</scope>
    <source>
        <strain evidence="2">D6</strain>
    </source>
</reference>
<dbReference type="Proteomes" id="UP001153069">
    <property type="component" value="Unassembled WGS sequence"/>
</dbReference>
<evidence type="ECO:0000256" key="1">
    <source>
        <dbReference type="SAM" id="SignalP"/>
    </source>
</evidence>
<proteinExistence type="predicted"/>
<evidence type="ECO:0000313" key="2">
    <source>
        <dbReference type="EMBL" id="CAB9527930.1"/>
    </source>
</evidence>
<keyword evidence="1" id="KW-0732">Signal</keyword>
<organism evidence="2 3">
    <name type="scientific">Seminavis robusta</name>
    <dbReference type="NCBI Taxonomy" id="568900"/>
    <lineage>
        <taxon>Eukaryota</taxon>
        <taxon>Sar</taxon>
        <taxon>Stramenopiles</taxon>
        <taxon>Ochrophyta</taxon>
        <taxon>Bacillariophyta</taxon>
        <taxon>Bacillariophyceae</taxon>
        <taxon>Bacillariophycidae</taxon>
        <taxon>Naviculales</taxon>
        <taxon>Naviculaceae</taxon>
        <taxon>Seminavis</taxon>
    </lineage>
</organism>
<feature type="signal peptide" evidence="1">
    <location>
        <begin position="1"/>
        <end position="20"/>
    </location>
</feature>
<evidence type="ECO:0008006" key="4">
    <source>
        <dbReference type="Google" id="ProtNLM"/>
    </source>
</evidence>
<gene>
    <name evidence="2" type="ORF">SEMRO_2107_G314830.1</name>
</gene>
<dbReference type="AlphaFoldDB" id="A0A9N8F056"/>